<evidence type="ECO:0000313" key="4">
    <source>
        <dbReference type="Proteomes" id="UP001212997"/>
    </source>
</evidence>
<dbReference type="PANTHER" id="PTHR14379">
    <property type="entry name" value="LIMKAIN B LKAP"/>
    <property type="match status" value="1"/>
</dbReference>
<feature type="region of interest" description="Disordered" evidence="1">
    <location>
        <begin position="331"/>
        <end position="355"/>
    </location>
</feature>
<dbReference type="InterPro" id="IPR024768">
    <property type="entry name" value="Marf1"/>
</dbReference>
<proteinExistence type="predicted"/>
<organism evidence="3 4">
    <name type="scientific">Meripilus lineatus</name>
    <dbReference type="NCBI Taxonomy" id="2056292"/>
    <lineage>
        <taxon>Eukaryota</taxon>
        <taxon>Fungi</taxon>
        <taxon>Dikarya</taxon>
        <taxon>Basidiomycota</taxon>
        <taxon>Agaricomycotina</taxon>
        <taxon>Agaricomycetes</taxon>
        <taxon>Polyporales</taxon>
        <taxon>Meripilaceae</taxon>
        <taxon>Meripilus</taxon>
    </lineage>
</organism>
<dbReference type="PANTHER" id="PTHR14379:SF3">
    <property type="entry name" value="MEIOSIS REGULATOR AND MRNA STABILITY FACTOR 1"/>
    <property type="match status" value="1"/>
</dbReference>
<gene>
    <name evidence="3" type="ORF">NLI96_g8880</name>
</gene>
<dbReference type="GO" id="GO:0004540">
    <property type="term" value="F:RNA nuclease activity"/>
    <property type="evidence" value="ECO:0007669"/>
    <property type="project" value="InterPro"/>
</dbReference>
<reference evidence="3" key="1">
    <citation type="submission" date="2022-07" db="EMBL/GenBank/DDBJ databases">
        <title>Genome Sequence of Physisporinus lineatus.</title>
        <authorList>
            <person name="Buettner E."/>
        </authorList>
    </citation>
    <scope>NUCLEOTIDE SEQUENCE</scope>
    <source>
        <strain evidence="3">VT162</strain>
    </source>
</reference>
<comment type="caution">
    <text evidence="3">The sequence shown here is derived from an EMBL/GenBank/DDBJ whole genome shotgun (WGS) entry which is preliminary data.</text>
</comment>
<dbReference type="GO" id="GO:0005777">
    <property type="term" value="C:peroxisome"/>
    <property type="evidence" value="ECO:0007669"/>
    <property type="project" value="InterPro"/>
</dbReference>
<dbReference type="Proteomes" id="UP001212997">
    <property type="component" value="Unassembled WGS sequence"/>
</dbReference>
<dbReference type="AlphaFoldDB" id="A0AAD5UY44"/>
<feature type="compositionally biased region" description="Polar residues" evidence="1">
    <location>
        <begin position="258"/>
        <end position="267"/>
    </location>
</feature>
<feature type="domain" description="NYN" evidence="2">
    <location>
        <begin position="7"/>
        <end position="149"/>
    </location>
</feature>
<dbReference type="InterPro" id="IPR021139">
    <property type="entry name" value="NYN"/>
</dbReference>
<sequence>MSGDDSVAVFWDYENCELPSTADSYSVASMIRQVAHKYGVVKVFKAYAAVSEVISPRLSTLRSELTACGVSFVDCPHNGRKDVADKMMIVDMMAYAMDTPAPATIVLISGDRDFAYPVALLRLRKYRIVVIAPNAVHTSLKAQASHFYDWSQSLMATPSRSSATNPPRPSNGTARYPEPPSPSIDRVLKAVNALRSSAPVFVPTTSPKEPALEPADVVVVERRPKPSSNPSTAPEPPVLACGSSSNSAPESSEEGSRNDPTSSSTLPLWTAPASPKPSWSPPGYRENGSSSSNPVLSSLENFVQRPSSVNPSLTSIASTPLRHPVTLSTSVQFPQHLPSDIRSTPPPSHSRPSSSASLFKPLVKILQAHKQEGLNLVSSSDLGTSLIRASPGIYTRAGVTQLKKYLEMAQEQGFITMKNGVNGNSWVGLPSR</sequence>
<dbReference type="CDD" id="cd10910">
    <property type="entry name" value="PIN_limkain_b1_N_like"/>
    <property type="match status" value="1"/>
</dbReference>
<keyword evidence="4" id="KW-1185">Reference proteome</keyword>
<feature type="region of interest" description="Disordered" evidence="1">
    <location>
        <begin position="222"/>
        <end position="296"/>
    </location>
</feature>
<dbReference type="GO" id="GO:1905762">
    <property type="term" value="F:CCR4-NOT complex binding"/>
    <property type="evidence" value="ECO:0007669"/>
    <property type="project" value="TreeGrafter"/>
</dbReference>
<accession>A0AAD5UY44</accession>
<evidence type="ECO:0000256" key="1">
    <source>
        <dbReference type="SAM" id="MobiDB-lite"/>
    </source>
</evidence>
<evidence type="ECO:0000313" key="3">
    <source>
        <dbReference type="EMBL" id="KAJ3479687.1"/>
    </source>
</evidence>
<feature type="compositionally biased region" description="Polar residues" evidence="1">
    <location>
        <begin position="157"/>
        <end position="173"/>
    </location>
</feature>
<dbReference type="Gene3D" id="3.40.50.1010">
    <property type="entry name" value="5'-nuclease"/>
    <property type="match status" value="1"/>
</dbReference>
<dbReference type="EMBL" id="JANAWD010000423">
    <property type="protein sequence ID" value="KAJ3479687.1"/>
    <property type="molecule type" value="Genomic_DNA"/>
</dbReference>
<dbReference type="Pfam" id="PF01936">
    <property type="entry name" value="NYN"/>
    <property type="match status" value="1"/>
</dbReference>
<protein>
    <recommendedName>
        <fullName evidence="2">NYN domain-containing protein</fullName>
    </recommendedName>
</protein>
<evidence type="ECO:0000259" key="2">
    <source>
        <dbReference type="Pfam" id="PF01936"/>
    </source>
</evidence>
<name>A0AAD5UY44_9APHY</name>
<feature type="region of interest" description="Disordered" evidence="1">
    <location>
        <begin position="157"/>
        <end position="184"/>
    </location>
</feature>
<dbReference type="GO" id="GO:0010468">
    <property type="term" value="P:regulation of gene expression"/>
    <property type="evidence" value="ECO:0007669"/>
    <property type="project" value="InterPro"/>
</dbReference>